<sequence length="482" mass="55632">MKKMLQSLTVIISLFYVTLVKKCDQEYGVKQEVARNEKMTVKRLSDEEIRKVSHVSKKLNEVLLALVVDACNAENRLRVNREEAVFIKDKEITSYTFPIIRECPVDAIENLVLNFSEKGDCNVFLTRYDLKRTQVLELHNVHSLEDKMGIAIRKKVDKTSKEQNLFYKGTIFARIPIVWNDSGEVTSSLEWLQKQESDDLYGFEEQQQKTFGNTTAPVLQILTTPVVSMTFASFLKRFKEEITTVSPNSIWWRTNASDTVVAYLKEQFDFKTGLETQEANDFASWAVGYMCKNPEITWEHMEKWFLEPEEIREKTHNSRFWEKTIQNFQTKKLPSDDAFVAVVPKPKEYNRIDRSVIKDAQEQYSSHYDSTSVTEHQKLNSINKLPKKKWGGDCEANDVLVEDFNNGMNKIYGDPTYRLKGQKANFTNFLRDKTGINTVDNTDVDENGGSGHVDLITKVKSLTEAGASQQKEIQYIELLELD</sequence>
<evidence type="ECO:0000313" key="1">
    <source>
        <dbReference type="EMBL" id="THF48211.1"/>
    </source>
</evidence>
<name>A0A4S3ZRL1_9FLAO</name>
<evidence type="ECO:0000313" key="2">
    <source>
        <dbReference type="Proteomes" id="UP000307507"/>
    </source>
</evidence>
<gene>
    <name evidence="1" type="ORF">E6C50_15325</name>
</gene>
<proteinExistence type="predicted"/>
<comment type="caution">
    <text evidence="1">The sequence shown here is derived from an EMBL/GenBank/DDBJ whole genome shotgun (WGS) entry which is preliminary data.</text>
</comment>
<accession>A0A4S3ZRL1</accession>
<keyword evidence="2" id="KW-1185">Reference proteome</keyword>
<reference evidence="1 2" key="1">
    <citation type="submission" date="2019-04" db="EMBL/GenBank/DDBJ databases">
        <title>Flavobacterium sp. nov. isolated from construction timber.</title>
        <authorList>
            <person name="Lin S.-Y."/>
            <person name="Chang C.-T."/>
            <person name="Young C.-C."/>
        </authorList>
    </citation>
    <scope>NUCLEOTIDE SEQUENCE [LARGE SCALE GENOMIC DNA]</scope>
    <source>
        <strain evidence="1 2">CC-CTC003</strain>
    </source>
</reference>
<dbReference type="AlphaFoldDB" id="A0A4S3ZRL1"/>
<dbReference type="EMBL" id="SSNZ01000009">
    <property type="protein sequence ID" value="THF48211.1"/>
    <property type="molecule type" value="Genomic_DNA"/>
</dbReference>
<dbReference type="RefSeq" id="WP_136404112.1">
    <property type="nucleotide sequence ID" value="NZ_SSNZ01000009.1"/>
</dbReference>
<organism evidence="1 2">
    <name type="scientific">Flavobacterium supellecticarium</name>
    <dbReference type="NCBI Taxonomy" id="2565924"/>
    <lineage>
        <taxon>Bacteria</taxon>
        <taxon>Pseudomonadati</taxon>
        <taxon>Bacteroidota</taxon>
        <taxon>Flavobacteriia</taxon>
        <taxon>Flavobacteriales</taxon>
        <taxon>Flavobacteriaceae</taxon>
        <taxon>Flavobacterium</taxon>
    </lineage>
</organism>
<dbReference type="Proteomes" id="UP000307507">
    <property type="component" value="Unassembled WGS sequence"/>
</dbReference>
<protein>
    <submittedName>
        <fullName evidence="1">Uncharacterized protein</fullName>
    </submittedName>
</protein>
<dbReference type="OrthoDB" id="8480759at2"/>